<dbReference type="PANTHER" id="PTHR31435:SF10">
    <property type="entry name" value="BSR4717 PROTEIN"/>
    <property type="match status" value="1"/>
</dbReference>
<organism evidence="2 3">
    <name type="scientific">Porphyromonas somerae</name>
    <dbReference type="NCBI Taxonomy" id="322095"/>
    <lineage>
        <taxon>Bacteria</taxon>
        <taxon>Pseudomonadati</taxon>
        <taxon>Bacteroidota</taxon>
        <taxon>Bacteroidia</taxon>
        <taxon>Bacteroidales</taxon>
        <taxon>Porphyromonadaceae</taxon>
        <taxon>Porphyromonas</taxon>
    </lineage>
</organism>
<protein>
    <recommendedName>
        <fullName evidence="1">N-acetyltransferase domain-containing protein</fullName>
    </recommendedName>
</protein>
<reference evidence="3" key="1">
    <citation type="submission" date="2016-01" db="EMBL/GenBank/DDBJ databases">
        <authorList>
            <person name="Mitreva M."/>
            <person name="Pepin K.H."/>
            <person name="Mihindukulasuriya K.A."/>
            <person name="Fulton R."/>
            <person name="Fronick C."/>
            <person name="O'Laughlin M."/>
            <person name="Miner T."/>
            <person name="Herter B."/>
            <person name="Rosa B.A."/>
            <person name="Cordes M."/>
            <person name="Tomlinson C."/>
            <person name="Wollam A."/>
            <person name="Palsikar V.B."/>
            <person name="Mardis E.R."/>
            <person name="Wilson R.K."/>
        </authorList>
    </citation>
    <scope>NUCLEOTIDE SEQUENCE [LARGE SCALE GENOMIC DNA]</scope>
    <source>
        <strain evidence="3">KA00683</strain>
    </source>
</reference>
<dbReference type="PROSITE" id="PS51729">
    <property type="entry name" value="GNAT_YJDJ"/>
    <property type="match status" value="1"/>
</dbReference>
<proteinExistence type="predicted"/>
<dbReference type="PATRIC" id="fig|322095.3.peg.1648"/>
<dbReference type="PANTHER" id="PTHR31435">
    <property type="entry name" value="PROTEIN NATD1"/>
    <property type="match status" value="1"/>
</dbReference>
<feature type="domain" description="N-acetyltransferase" evidence="1">
    <location>
        <begin position="5"/>
        <end position="93"/>
    </location>
</feature>
<dbReference type="Proteomes" id="UP000070224">
    <property type="component" value="Unassembled WGS sequence"/>
</dbReference>
<keyword evidence="3" id="KW-1185">Reference proteome</keyword>
<dbReference type="OrthoDB" id="1120671at2"/>
<sequence>MIQLTTSGEESRLTLHEGSEELGHISFRVLPETSIAVAEHTRVSPEHQGKGIAAKLATSFFEHCQSEGLLVRPVCSYIVAYMERHPELAALRAPEEA</sequence>
<name>A0A134B3G0_9PORP</name>
<evidence type="ECO:0000313" key="3">
    <source>
        <dbReference type="Proteomes" id="UP000070224"/>
    </source>
</evidence>
<evidence type="ECO:0000259" key="1">
    <source>
        <dbReference type="PROSITE" id="PS51729"/>
    </source>
</evidence>
<dbReference type="InterPro" id="IPR045057">
    <property type="entry name" value="Gcn5-rel_NAT"/>
</dbReference>
<dbReference type="Gene3D" id="3.40.630.30">
    <property type="match status" value="1"/>
</dbReference>
<dbReference type="EMBL" id="LSDK01000121">
    <property type="protein sequence ID" value="KXB74464.1"/>
    <property type="molecule type" value="Genomic_DNA"/>
</dbReference>
<comment type="caution">
    <text evidence="2">The sequence shown here is derived from an EMBL/GenBank/DDBJ whole genome shotgun (WGS) entry which is preliminary data.</text>
</comment>
<dbReference type="STRING" id="322095.HMPREF3185_01672"/>
<gene>
    <name evidence="2" type="ORF">HMPREF3185_01672</name>
</gene>
<evidence type="ECO:0000313" key="2">
    <source>
        <dbReference type="EMBL" id="KXB74464.1"/>
    </source>
</evidence>
<dbReference type="SUPFAM" id="SSF55729">
    <property type="entry name" value="Acyl-CoA N-acyltransferases (Nat)"/>
    <property type="match status" value="1"/>
</dbReference>
<dbReference type="InterPro" id="IPR031165">
    <property type="entry name" value="GNAT_YJDJ"/>
</dbReference>
<dbReference type="Pfam" id="PF14542">
    <property type="entry name" value="Acetyltransf_CG"/>
    <property type="match status" value="1"/>
</dbReference>
<accession>A0A134B3G0</accession>
<dbReference type="InterPro" id="IPR016181">
    <property type="entry name" value="Acyl_CoA_acyltransferase"/>
</dbReference>
<dbReference type="AlphaFoldDB" id="A0A134B3G0"/>